<accession>A0A517WRW5</accession>
<sequence>MKTRVINQCMIIVVLFFLFSLDSWAAEKSEHDFKRWERSILEFELKDQKQGVQKQGILFVGSSSIRLWDLEKYFPNQKAINRGFGGSEIVDSTHFADRIILNHEPRLIFLYAGDNDLSRDRTAEEVAGDFQKFTEVIHKRLPKTRIVFIAIKPSLRRWELADTIMKANQLICQQCANHNFLDYADIWNPMLGADCKPRPELFKSDGLHLNHEGYLVWTKVVKPYLCQ</sequence>
<dbReference type="PANTHER" id="PTHR30383">
    <property type="entry name" value="THIOESTERASE 1/PROTEASE 1/LYSOPHOSPHOLIPASE L1"/>
    <property type="match status" value="1"/>
</dbReference>
<gene>
    <name evidence="2" type="ORF">V202x_13640</name>
</gene>
<dbReference type="GO" id="GO:0004622">
    <property type="term" value="F:phosphatidylcholine lysophospholipase activity"/>
    <property type="evidence" value="ECO:0007669"/>
    <property type="project" value="TreeGrafter"/>
</dbReference>
<reference evidence="2 3" key="1">
    <citation type="submission" date="2019-03" db="EMBL/GenBank/DDBJ databases">
        <title>Deep-cultivation of Planctomycetes and their phenomic and genomic characterization uncovers novel biology.</title>
        <authorList>
            <person name="Wiegand S."/>
            <person name="Jogler M."/>
            <person name="Boedeker C."/>
            <person name="Pinto D."/>
            <person name="Vollmers J."/>
            <person name="Rivas-Marin E."/>
            <person name="Kohn T."/>
            <person name="Peeters S.H."/>
            <person name="Heuer A."/>
            <person name="Rast P."/>
            <person name="Oberbeckmann S."/>
            <person name="Bunk B."/>
            <person name="Jeske O."/>
            <person name="Meyerdierks A."/>
            <person name="Storesund J.E."/>
            <person name="Kallscheuer N."/>
            <person name="Luecker S."/>
            <person name="Lage O.M."/>
            <person name="Pohl T."/>
            <person name="Merkel B.J."/>
            <person name="Hornburger P."/>
            <person name="Mueller R.-W."/>
            <person name="Bruemmer F."/>
            <person name="Labrenz M."/>
            <person name="Spormann A.M."/>
            <person name="Op den Camp H."/>
            <person name="Overmann J."/>
            <person name="Amann R."/>
            <person name="Jetten M.S.M."/>
            <person name="Mascher T."/>
            <person name="Medema M.H."/>
            <person name="Devos D.P."/>
            <person name="Kaster A.-K."/>
            <person name="Ovreas L."/>
            <person name="Rohde M."/>
            <person name="Galperin M.Y."/>
            <person name="Jogler C."/>
        </authorList>
    </citation>
    <scope>NUCLEOTIDE SEQUENCE [LARGE SCALE GENOMIC DNA]</scope>
    <source>
        <strain evidence="2 3">V202</strain>
    </source>
</reference>
<dbReference type="SUPFAM" id="SSF52266">
    <property type="entry name" value="SGNH hydrolase"/>
    <property type="match status" value="1"/>
</dbReference>
<keyword evidence="3" id="KW-1185">Reference proteome</keyword>
<dbReference type="Gene3D" id="3.40.50.1110">
    <property type="entry name" value="SGNH hydrolase"/>
    <property type="match status" value="1"/>
</dbReference>
<dbReference type="RefSeq" id="WP_145172348.1">
    <property type="nucleotide sequence ID" value="NZ_CP037422.1"/>
</dbReference>
<dbReference type="PANTHER" id="PTHR30383:SF5">
    <property type="entry name" value="SGNH HYDROLASE-TYPE ESTERASE DOMAIN-CONTAINING PROTEIN"/>
    <property type="match status" value="1"/>
</dbReference>
<evidence type="ECO:0000313" key="2">
    <source>
        <dbReference type="EMBL" id="QDU08001.1"/>
    </source>
</evidence>
<dbReference type="InterPro" id="IPR051532">
    <property type="entry name" value="Ester_Hydrolysis_Enzymes"/>
</dbReference>
<organism evidence="2 3">
    <name type="scientific">Gimesia aquarii</name>
    <dbReference type="NCBI Taxonomy" id="2527964"/>
    <lineage>
        <taxon>Bacteria</taxon>
        <taxon>Pseudomonadati</taxon>
        <taxon>Planctomycetota</taxon>
        <taxon>Planctomycetia</taxon>
        <taxon>Planctomycetales</taxon>
        <taxon>Planctomycetaceae</taxon>
        <taxon>Gimesia</taxon>
    </lineage>
</organism>
<dbReference type="CDD" id="cd04502">
    <property type="entry name" value="SGNH_hydrolase_like_7"/>
    <property type="match status" value="1"/>
</dbReference>
<protein>
    <submittedName>
        <fullName evidence="2">GDSL-like Lipase/Acylhydrolase</fullName>
    </submittedName>
</protein>
<dbReference type="InterPro" id="IPR036514">
    <property type="entry name" value="SGNH_hydro_sf"/>
</dbReference>
<evidence type="ECO:0000259" key="1">
    <source>
        <dbReference type="Pfam" id="PF13472"/>
    </source>
</evidence>
<dbReference type="Pfam" id="PF13472">
    <property type="entry name" value="Lipase_GDSL_2"/>
    <property type="match status" value="1"/>
</dbReference>
<feature type="domain" description="SGNH hydrolase-type esterase" evidence="1">
    <location>
        <begin position="71"/>
        <end position="214"/>
    </location>
</feature>
<dbReference type="OrthoDB" id="2513075at2"/>
<name>A0A517WRW5_9PLAN</name>
<dbReference type="Proteomes" id="UP000318384">
    <property type="component" value="Chromosome"/>
</dbReference>
<dbReference type="AlphaFoldDB" id="A0A517WRW5"/>
<keyword evidence="2" id="KW-0378">Hydrolase</keyword>
<evidence type="ECO:0000313" key="3">
    <source>
        <dbReference type="Proteomes" id="UP000318384"/>
    </source>
</evidence>
<dbReference type="InterPro" id="IPR013830">
    <property type="entry name" value="SGNH_hydro"/>
</dbReference>
<proteinExistence type="predicted"/>
<dbReference type="EMBL" id="CP037422">
    <property type="protein sequence ID" value="QDU08001.1"/>
    <property type="molecule type" value="Genomic_DNA"/>
</dbReference>